<dbReference type="AlphaFoldDB" id="A0A2P2GN88"/>
<dbReference type="PANTHER" id="PTHR36439:SF1">
    <property type="entry name" value="DUF1697 DOMAIN-CONTAINING PROTEIN"/>
    <property type="match status" value="1"/>
</dbReference>
<protein>
    <recommendedName>
        <fullName evidence="3">DUF1697 domain-containing protein</fullName>
    </recommendedName>
</protein>
<dbReference type="SUPFAM" id="SSF160379">
    <property type="entry name" value="SP0830-like"/>
    <property type="match status" value="1"/>
</dbReference>
<dbReference type="Proteomes" id="UP000265325">
    <property type="component" value="Unassembled WGS sequence"/>
</dbReference>
<proteinExistence type="predicted"/>
<dbReference type="Gene3D" id="3.30.70.1280">
    <property type="entry name" value="SP0830-like domains"/>
    <property type="match status" value="1"/>
</dbReference>
<name>A0A2P2GN88_STREW</name>
<gene>
    <name evidence="1" type="ORF">VO63_15580</name>
</gene>
<sequence>MTTTYAALLRGINVSGRNKVPMAELRSVLEGLGHREVRTYLQSGNAVFTTGDEASEGTEDELAAALEAAIERHFGFRVPCLVRDHAYLSAVAEACPFPAAELEGRQLHALYYSAPVTAERFAAIDQEAFRPEAFALGDRVLYLYAPGGLGTSKLGEAVSRPSLYKDVTVTARNWNTVAKLVELTAPEH</sequence>
<evidence type="ECO:0008006" key="3">
    <source>
        <dbReference type="Google" id="ProtNLM"/>
    </source>
</evidence>
<evidence type="ECO:0000313" key="1">
    <source>
        <dbReference type="EMBL" id="KKZ72961.1"/>
    </source>
</evidence>
<accession>A0A2P2GN88</accession>
<dbReference type="EMBL" id="LAQS01000021">
    <property type="protein sequence ID" value="KKZ72961.1"/>
    <property type="molecule type" value="Genomic_DNA"/>
</dbReference>
<dbReference type="PIRSF" id="PIRSF008502">
    <property type="entry name" value="UCP008502"/>
    <property type="match status" value="1"/>
</dbReference>
<dbReference type="InterPro" id="IPR012545">
    <property type="entry name" value="DUF1697"/>
</dbReference>
<organism evidence="1 2">
    <name type="scientific">Streptomyces showdoensis</name>
    <dbReference type="NCBI Taxonomy" id="68268"/>
    <lineage>
        <taxon>Bacteria</taxon>
        <taxon>Bacillati</taxon>
        <taxon>Actinomycetota</taxon>
        <taxon>Actinomycetes</taxon>
        <taxon>Kitasatosporales</taxon>
        <taxon>Streptomycetaceae</taxon>
        <taxon>Streptomyces</taxon>
    </lineage>
</organism>
<dbReference type="OrthoDB" id="9806494at2"/>
<keyword evidence="2" id="KW-1185">Reference proteome</keyword>
<comment type="caution">
    <text evidence="1">The sequence shown here is derived from an EMBL/GenBank/DDBJ whole genome shotgun (WGS) entry which is preliminary data.</text>
</comment>
<dbReference type="Pfam" id="PF08002">
    <property type="entry name" value="DUF1697"/>
    <property type="match status" value="1"/>
</dbReference>
<dbReference type="RefSeq" id="WP_046908368.1">
    <property type="nucleotide sequence ID" value="NZ_BAAAXG010000028.1"/>
</dbReference>
<dbReference type="PANTHER" id="PTHR36439">
    <property type="entry name" value="BLL4334 PROTEIN"/>
    <property type="match status" value="1"/>
</dbReference>
<reference evidence="1 2" key="1">
    <citation type="submission" date="2015-05" db="EMBL/GenBank/DDBJ databases">
        <title>Draft Genome assembly of Streptomyces showdoensis.</title>
        <authorList>
            <person name="Thapa K.K."/>
            <person name="Metsa-Ketela M."/>
        </authorList>
    </citation>
    <scope>NUCLEOTIDE SEQUENCE [LARGE SCALE GENOMIC DNA]</scope>
    <source>
        <strain evidence="1 2">ATCC 15227</strain>
    </source>
</reference>
<evidence type="ECO:0000313" key="2">
    <source>
        <dbReference type="Proteomes" id="UP000265325"/>
    </source>
</evidence>